<protein>
    <recommendedName>
        <fullName evidence="1">SnoaL-like domain-containing protein</fullName>
    </recommendedName>
</protein>
<evidence type="ECO:0000313" key="2">
    <source>
        <dbReference type="EMBL" id="ETF04088.1"/>
    </source>
</evidence>
<sequence>MNNDIKQCENQVMLFFRYLDECKYDALVALLAPDARWHRQGKVLEGPAQVHAALMQRSPTMKIAHVITNLASDEYDAQRCSIQAYMLVVRHEPGRQVAGPVPLNGIESIRRLQIRMAQHAGRWMISRLNAEDTIFAANP</sequence>
<gene>
    <name evidence="2" type="ORF">W822_02650</name>
</gene>
<dbReference type="Gene3D" id="3.10.450.50">
    <property type="match status" value="1"/>
</dbReference>
<dbReference type="PATRIC" id="fig|1424334.3.peg.531"/>
<accession>V8QXL4</accession>
<evidence type="ECO:0000259" key="1">
    <source>
        <dbReference type="Pfam" id="PF13577"/>
    </source>
</evidence>
<keyword evidence="3" id="KW-1185">Reference proteome</keyword>
<reference evidence="2 3" key="1">
    <citation type="journal article" date="2014" name="Genome Announc.">
        <title>Draft Genome Sequence of Advenella kashmirensis Strain W13003, a Polycyclic Aromatic Hydrocarbon-Degrading Bacterium.</title>
        <authorList>
            <person name="Wang X."/>
            <person name="Jin D."/>
            <person name="Zhou L."/>
            <person name="Wu L."/>
            <person name="An W."/>
            <person name="Zhao L."/>
        </authorList>
    </citation>
    <scope>NUCLEOTIDE SEQUENCE [LARGE SCALE GENOMIC DNA]</scope>
    <source>
        <strain evidence="2 3">W13003</strain>
    </source>
</reference>
<organism evidence="2 3">
    <name type="scientific">Advenella kashmirensis W13003</name>
    <dbReference type="NCBI Taxonomy" id="1424334"/>
    <lineage>
        <taxon>Bacteria</taxon>
        <taxon>Pseudomonadati</taxon>
        <taxon>Pseudomonadota</taxon>
        <taxon>Betaproteobacteria</taxon>
        <taxon>Burkholderiales</taxon>
        <taxon>Alcaligenaceae</taxon>
    </lineage>
</organism>
<dbReference type="RefSeq" id="WP_024003598.1">
    <property type="nucleotide sequence ID" value="NZ_KI650979.1"/>
</dbReference>
<comment type="caution">
    <text evidence="2">The sequence shown here is derived from an EMBL/GenBank/DDBJ whole genome shotgun (WGS) entry which is preliminary data.</text>
</comment>
<evidence type="ECO:0000313" key="3">
    <source>
        <dbReference type="Proteomes" id="UP000018733"/>
    </source>
</evidence>
<dbReference type="Pfam" id="PF13577">
    <property type="entry name" value="SnoaL_4"/>
    <property type="match status" value="1"/>
</dbReference>
<dbReference type="SUPFAM" id="SSF54427">
    <property type="entry name" value="NTF2-like"/>
    <property type="match status" value="1"/>
</dbReference>
<dbReference type="STRING" id="1424334.W822_02650"/>
<dbReference type="eggNOG" id="ENOG5032CYU">
    <property type="taxonomic scope" value="Bacteria"/>
</dbReference>
<dbReference type="HOGENOM" id="CLU_152356_0_0_4"/>
<dbReference type="Proteomes" id="UP000018733">
    <property type="component" value="Unassembled WGS sequence"/>
</dbReference>
<dbReference type="AlphaFoldDB" id="V8QXL4"/>
<dbReference type="CDD" id="cd00531">
    <property type="entry name" value="NTF2_like"/>
    <property type="match status" value="1"/>
</dbReference>
<feature type="domain" description="SnoaL-like" evidence="1">
    <location>
        <begin position="4"/>
        <end position="128"/>
    </location>
</feature>
<dbReference type="InterPro" id="IPR032710">
    <property type="entry name" value="NTF2-like_dom_sf"/>
</dbReference>
<name>V8QXL4_9BURK</name>
<dbReference type="EMBL" id="AYXT01000001">
    <property type="protein sequence ID" value="ETF04088.1"/>
    <property type="molecule type" value="Genomic_DNA"/>
</dbReference>
<dbReference type="OrthoDB" id="8964892at2"/>
<proteinExistence type="predicted"/>
<dbReference type="InterPro" id="IPR037401">
    <property type="entry name" value="SnoaL-like"/>
</dbReference>